<accession>M1CPT9</accession>
<keyword evidence="3" id="KW-1185">Reference proteome</keyword>
<dbReference type="HOGENOM" id="CLU_2610691_0_0_1"/>
<dbReference type="InParanoid" id="M1CPT9"/>
<dbReference type="EnsemblPlants" id="PGSC0003DMT400072169">
    <property type="protein sequence ID" value="PGSC0003DMT400072169"/>
    <property type="gene ID" value="PGSC0003DMG400028082"/>
</dbReference>
<dbReference type="PaxDb" id="4113-PGSC0003DMT400072169"/>
<reference evidence="2" key="2">
    <citation type="submission" date="2015-06" db="UniProtKB">
        <authorList>
            <consortium name="EnsemblPlants"/>
        </authorList>
    </citation>
    <scope>IDENTIFICATION</scope>
    <source>
        <strain evidence="2">DM1-3 516 R44</strain>
    </source>
</reference>
<sequence length="79" mass="8363">MSIKNFFQEACHPLVLDFGVYTNADHKMVGDLFEDLPPLAAPPSSANGATVTTTETLPAPLLPLPPAPTPALKSALKTY</sequence>
<dbReference type="Gramene" id="PGSC0003DMT400072169">
    <property type="protein sequence ID" value="PGSC0003DMT400072169"/>
    <property type="gene ID" value="PGSC0003DMG400028082"/>
</dbReference>
<feature type="compositionally biased region" description="Low complexity" evidence="1">
    <location>
        <begin position="40"/>
        <end position="59"/>
    </location>
</feature>
<evidence type="ECO:0000313" key="2">
    <source>
        <dbReference type="EnsemblPlants" id="PGSC0003DMT400072169"/>
    </source>
</evidence>
<dbReference type="Proteomes" id="UP000011115">
    <property type="component" value="Unassembled WGS sequence"/>
</dbReference>
<feature type="region of interest" description="Disordered" evidence="1">
    <location>
        <begin position="40"/>
        <end position="65"/>
    </location>
</feature>
<proteinExistence type="predicted"/>
<dbReference type="AlphaFoldDB" id="M1CPT9"/>
<evidence type="ECO:0000313" key="3">
    <source>
        <dbReference type="Proteomes" id="UP000011115"/>
    </source>
</evidence>
<reference evidence="3" key="1">
    <citation type="journal article" date="2011" name="Nature">
        <title>Genome sequence and analysis of the tuber crop potato.</title>
        <authorList>
            <consortium name="The Potato Genome Sequencing Consortium"/>
        </authorList>
    </citation>
    <scope>NUCLEOTIDE SEQUENCE [LARGE SCALE GENOMIC DNA]</scope>
    <source>
        <strain evidence="3">cv. DM1-3 516 R44</strain>
    </source>
</reference>
<name>M1CPT9_SOLTU</name>
<organism evidence="2 3">
    <name type="scientific">Solanum tuberosum</name>
    <name type="common">Potato</name>
    <dbReference type="NCBI Taxonomy" id="4113"/>
    <lineage>
        <taxon>Eukaryota</taxon>
        <taxon>Viridiplantae</taxon>
        <taxon>Streptophyta</taxon>
        <taxon>Embryophyta</taxon>
        <taxon>Tracheophyta</taxon>
        <taxon>Spermatophyta</taxon>
        <taxon>Magnoliopsida</taxon>
        <taxon>eudicotyledons</taxon>
        <taxon>Gunneridae</taxon>
        <taxon>Pentapetalae</taxon>
        <taxon>asterids</taxon>
        <taxon>lamiids</taxon>
        <taxon>Solanales</taxon>
        <taxon>Solanaceae</taxon>
        <taxon>Solanoideae</taxon>
        <taxon>Solaneae</taxon>
        <taxon>Solanum</taxon>
    </lineage>
</organism>
<evidence type="ECO:0000256" key="1">
    <source>
        <dbReference type="SAM" id="MobiDB-lite"/>
    </source>
</evidence>
<protein>
    <submittedName>
        <fullName evidence="2">Uncharacterized protein</fullName>
    </submittedName>
</protein>